<sequence length="554" mass="61832">MDCKIGLDFGTTFSTISAYVNGKMFELPLNNTTYISTCIAITSNSDAVIGGAAEILSSDVSPHCFFYDLKRWVGVDEKSFDVAKKKIKPKYSVELKGSEVYITGIDKGYSATLSVRQLIKAYIETIVKLFAKTFNLQIRDLNQSVPADYKCAQRLFARSVLNSLSFPCRRIINEPSAAAVYCVSRYPEYDYFLVYDFGGGTFDVSLIAKYKKYVTVVDTEGDSFLGGRDIDMSIDNYLKTKYKLSGNIPAVFLALIKEECNTLGKSSFTVILDNGSTAVIEFSPEELRACVVPFAEKSVEILNRVVSRNGLTTGVVFLVGGSSLLKPVQSVVKQYSTQIGLTVLIDENMRSAVSYGCSLLHSLEDSGNIIYIDCNSHPLSDLSFNCDPSVVVRKPMSIPYKQTMPRKHERQVHTEVNIYEGSDLFCLNNDWLISSKLTSTDYAKVGEPYSIIYEYTIDGIIELSIKNEVTGVISKLKNSFEKSSTIEKLELNLTQLSNVDELCTVIALLSYRKKELNKLAKLFNIPNMLIQASKNYGDFKILYSMLSRDNSNFK</sequence>
<dbReference type="Gene3D" id="3.90.640.10">
    <property type="entry name" value="Actin, Chain A, domain 4"/>
    <property type="match status" value="1"/>
</dbReference>
<dbReference type="Pfam" id="PF00012">
    <property type="entry name" value="HSP70"/>
    <property type="match status" value="1"/>
</dbReference>
<dbReference type="InterPro" id="IPR029047">
    <property type="entry name" value="HSP70_peptide-bd_sf"/>
</dbReference>
<protein>
    <submittedName>
        <fullName evidence="4">HSP70h protein</fullName>
    </submittedName>
</protein>
<organism evidence="4">
    <name type="scientific">Tomato infectious chlorosis virus</name>
    <dbReference type="NCBI Taxonomy" id="52135"/>
    <lineage>
        <taxon>Viruses</taxon>
        <taxon>Riboviria</taxon>
        <taxon>Orthornavirae</taxon>
        <taxon>Kitrinoviricota</taxon>
        <taxon>Alsuviricetes</taxon>
        <taxon>Martellivirales</taxon>
        <taxon>Closteroviridae</taxon>
        <taxon>Crinivirus</taxon>
        <taxon>Crinivirus contagichlorosis</taxon>
    </lineage>
</organism>
<evidence type="ECO:0000313" key="4">
    <source>
        <dbReference type="EMBL" id="BBF90598.1"/>
    </source>
</evidence>
<dbReference type="InterPro" id="IPR018181">
    <property type="entry name" value="Heat_shock_70_CS"/>
</dbReference>
<dbReference type="SUPFAM" id="SSF100920">
    <property type="entry name" value="Heat shock protein 70kD (HSP70), peptide-binding domain"/>
    <property type="match status" value="1"/>
</dbReference>
<dbReference type="Gene3D" id="3.30.30.30">
    <property type="match status" value="1"/>
</dbReference>
<dbReference type="GO" id="GO:0140662">
    <property type="term" value="F:ATP-dependent protein folding chaperone"/>
    <property type="evidence" value="ECO:0007669"/>
    <property type="project" value="InterPro"/>
</dbReference>
<dbReference type="SUPFAM" id="SSF53067">
    <property type="entry name" value="Actin-like ATPase domain"/>
    <property type="match status" value="2"/>
</dbReference>
<accession>A0A5A4PVR1</accession>
<name>A0A5A4PVR1_9CLOS</name>
<evidence type="ECO:0000256" key="2">
    <source>
        <dbReference type="ARBA" id="ARBA00022840"/>
    </source>
</evidence>
<keyword evidence="1 3" id="KW-0547">Nucleotide-binding</keyword>
<dbReference type="Gene3D" id="2.60.34.10">
    <property type="entry name" value="Substrate Binding Domain Of DNAk, Chain A, domain 1"/>
    <property type="match status" value="1"/>
</dbReference>
<evidence type="ECO:0000256" key="1">
    <source>
        <dbReference type="ARBA" id="ARBA00022741"/>
    </source>
</evidence>
<dbReference type="PROSITE" id="PS00329">
    <property type="entry name" value="HSP70_2"/>
    <property type="match status" value="1"/>
</dbReference>
<dbReference type="EMBL" id="LC415907">
    <property type="protein sequence ID" value="BBF90598.1"/>
    <property type="molecule type" value="Genomic_RNA"/>
</dbReference>
<comment type="similarity">
    <text evidence="3">Belongs to the heat shock protein 70 family.</text>
</comment>
<dbReference type="PANTHER" id="PTHR19375">
    <property type="entry name" value="HEAT SHOCK PROTEIN 70KDA"/>
    <property type="match status" value="1"/>
</dbReference>
<dbReference type="GO" id="GO:0005524">
    <property type="term" value="F:ATP binding"/>
    <property type="evidence" value="ECO:0007669"/>
    <property type="project" value="UniProtKB-KW"/>
</dbReference>
<dbReference type="Gene3D" id="3.30.420.40">
    <property type="match status" value="2"/>
</dbReference>
<reference evidence="4" key="1">
    <citation type="journal article" date="2019" name="J. Gen. Plant Pathol.">
        <title>The p27 open reading frame of tomato infectious chlorosis virus encodes a suppressor of RNA silencing.</title>
        <authorList>
            <person name="Mashiko T."/>
            <person name="Wang W.-Q."/>
            <person name="Hartono S."/>
            <person name="Suastica G."/>
            <person name="Neriya Y."/>
            <person name="Nishigawa H."/>
            <person name="Natsuaki T."/>
        </authorList>
    </citation>
    <scope>NUCLEOTIDE SEQUENCE</scope>
</reference>
<dbReference type="InterPro" id="IPR013126">
    <property type="entry name" value="Hsp_70_fam"/>
</dbReference>
<proteinExistence type="inferred from homology"/>
<dbReference type="PRINTS" id="PR00301">
    <property type="entry name" value="HEATSHOCK70"/>
</dbReference>
<dbReference type="InterPro" id="IPR043129">
    <property type="entry name" value="ATPase_NBD"/>
</dbReference>
<evidence type="ECO:0000256" key="3">
    <source>
        <dbReference type="RuleBase" id="RU003322"/>
    </source>
</evidence>
<keyword evidence="2 3" id="KW-0067">ATP-binding</keyword>